<name>A0A0C5RL32_9BACT</name>
<organism evidence="1 2">
    <name type="scientific">Ureaplasma diversum</name>
    <dbReference type="NCBI Taxonomy" id="42094"/>
    <lineage>
        <taxon>Bacteria</taxon>
        <taxon>Bacillati</taxon>
        <taxon>Mycoplasmatota</taxon>
        <taxon>Mycoplasmoidales</taxon>
        <taxon>Mycoplasmoidaceae</taxon>
        <taxon>Ureaplasma</taxon>
    </lineage>
</organism>
<evidence type="ECO:0000313" key="1">
    <source>
        <dbReference type="EMBL" id="AJQ45358.1"/>
    </source>
</evidence>
<dbReference type="AlphaFoldDB" id="A0A0C5RL32"/>
<gene>
    <name evidence="1" type="ORF">JM47_01980</name>
</gene>
<evidence type="ECO:0000313" key="2">
    <source>
        <dbReference type="Proteomes" id="UP000032261"/>
    </source>
</evidence>
<reference evidence="1 2" key="1">
    <citation type="journal article" date="2015" name="Genome Announc.">
        <title>Genome Sequence of Ureaplasma diversum Strain ATCC 49782.</title>
        <authorList>
            <person name="Marques L.M."/>
            <person name="Guimaraes A.M."/>
            <person name="Martins H.B."/>
            <person name="Rezende I.S."/>
            <person name="Barbosa M.S."/>
            <person name="Campos G.B."/>
            <person name="do Nascimento N.C."/>
            <person name="Dos Santos A.P."/>
            <person name="Amorim A.T."/>
            <person name="Santos V.M."/>
            <person name="Messick J.B."/>
            <person name="Timenetsky J."/>
        </authorList>
    </citation>
    <scope>NUCLEOTIDE SEQUENCE [LARGE SCALE GENOMIC DNA]</scope>
    <source>
        <strain evidence="1 2">ATCC 49782</strain>
    </source>
</reference>
<dbReference type="KEGG" id="ude:JM47_01980"/>
<dbReference type="HOGENOM" id="CLU_2345844_0_0_14"/>
<protein>
    <submittedName>
        <fullName evidence="1">Uncharacterized protein</fullName>
    </submittedName>
</protein>
<accession>A0A0C5RL32</accession>
<sequence>MLKRDEVSHKLSVEKEPKLGECSLKTSNPFSVLDFKRYLSYVNSSLLQEAATKGVDINKQKLDKGIKNFNLFFNIIKFNPLYVLFFEYLTYNNLIII</sequence>
<dbReference type="EMBL" id="CP009770">
    <property type="protein sequence ID" value="AJQ45358.1"/>
    <property type="molecule type" value="Genomic_DNA"/>
</dbReference>
<proteinExistence type="predicted"/>
<dbReference type="Proteomes" id="UP000032261">
    <property type="component" value="Chromosome"/>
</dbReference>